<proteinExistence type="predicted"/>
<evidence type="ECO:0000313" key="2">
    <source>
        <dbReference type="Proteomes" id="UP000295773"/>
    </source>
</evidence>
<dbReference type="RefSeq" id="WP_132225612.1">
    <property type="nucleotide sequence ID" value="NZ_JANKBG010000024.1"/>
</dbReference>
<dbReference type="AlphaFoldDB" id="A0A4R3SXT7"/>
<dbReference type="EMBL" id="SMBP01000025">
    <property type="protein sequence ID" value="TCU53861.1"/>
    <property type="molecule type" value="Genomic_DNA"/>
</dbReference>
<comment type="caution">
    <text evidence="1">The sequence shown here is derived from an EMBL/GenBank/DDBJ whole genome shotgun (WGS) entry which is preliminary data.</text>
</comment>
<gene>
    <name evidence="1" type="ORF">EDD61_12526</name>
</gene>
<protein>
    <submittedName>
        <fullName evidence="1">Uncharacterized protein DUF1848</fullName>
    </submittedName>
</protein>
<organism evidence="1 2">
    <name type="scientific">Longicatena caecimuris</name>
    <dbReference type="NCBI Taxonomy" id="1796635"/>
    <lineage>
        <taxon>Bacteria</taxon>
        <taxon>Bacillati</taxon>
        <taxon>Bacillota</taxon>
        <taxon>Erysipelotrichia</taxon>
        <taxon>Erysipelotrichales</taxon>
        <taxon>Erysipelotrichaceae</taxon>
        <taxon>Longicatena</taxon>
    </lineage>
</organism>
<dbReference type="Proteomes" id="UP000295773">
    <property type="component" value="Unassembled WGS sequence"/>
</dbReference>
<sequence>MLLFVSGRCDIPAFYSEWLFQRFKAGFVDVRNPFNPHQISRIALTQDQIDAMIFCTKNPLPILHRLSEIPFPYLFHVTFTPYHQDIESHVLDKKAILEGIVELSKQIGKDRVYVRYDPILLNERYTISYHAQAFEKLCAKLQGKINKIIISFLDMYKNTQKHAPSLHLQELSHAQMLAIGKCLGEIGASYGMQIQTCAEAIDLSSYHIQKGLCVDRKEIEALVGYPLALKEKGVRTQCTCLATVDIGDYNCCSHGCAYCYANYDEDRISQRMMQHDPKSSVLLGHITKEDVVTMRKEAPRQLRLL</sequence>
<dbReference type="Pfam" id="PF08902">
    <property type="entry name" value="DUF1848"/>
    <property type="match status" value="1"/>
</dbReference>
<keyword evidence="2" id="KW-1185">Reference proteome</keyword>
<evidence type="ECO:0000313" key="1">
    <source>
        <dbReference type="EMBL" id="TCU53861.1"/>
    </source>
</evidence>
<dbReference type="InterPro" id="IPR014998">
    <property type="entry name" value="DUF1848"/>
</dbReference>
<reference evidence="1 2" key="1">
    <citation type="submission" date="2019-03" db="EMBL/GenBank/DDBJ databases">
        <title>Genomic Encyclopedia of Type Strains, Phase IV (KMG-IV): sequencing the most valuable type-strain genomes for metagenomic binning, comparative biology and taxonomic classification.</title>
        <authorList>
            <person name="Goeker M."/>
        </authorList>
    </citation>
    <scope>NUCLEOTIDE SEQUENCE [LARGE SCALE GENOMIC DNA]</scope>
    <source>
        <strain evidence="1 2">DSM 29481</strain>
    </source>
</reference>
<name>A0A4R3SXT7_9FIRM</name>
<accession>A0A4R3SXT7</accession>